<name>A0A4Z1CTT0_9ACTN</name>
<feature type="region of interest" description="Disordered" evidence="1">
    <location>
        <begin position="1"/>
        <end position="29"/>
    </location>
</feature>
<accession>A0A4Z1CTT0</accession>
<evidence type="ECO:0008006" key="4">
    <source>
        <dbReference type="Google" id="ProtNLM"/>
    </source>
</evidence>
<gene>
    <name evidence="2" type="ORF">E5083_30610</name>
</gene>
<sequence>MADTEATEPASTPAAPAGEKKPPPPQRWVWSDMDLDEREARLGEMTLWVDWLIKTYDIRNQVARCWYRHPRIVEHLTALYTGWFRTYAGDPTKLGLRSEAEWIKDLYAFLPRLNSASCQTSHTETPAPTLTADDRAFSEWLDEPPTFLTAERFHPAKAQKLRLAEEAKAAAQARAARKESGEKKES</sequence>
<evidence type="ECO:0000313" key="3">
    <source>
        <dbReference type="Proteomes" id="UP000298159"/>
    </source>
</evidence>
<keyword evidence="3" id="KW-1185">Reference proteome</keyword>
<organism evidence="2 3">
    <name type="scientific">Streptomyces bauhiniae</name>
    <dbReference type="NCBI Taxonomy" id="2340725"/>
    <lineage>
        <taxon>Bacteria</taxon>
        <taxon>Bacillati</taxon>
        <taxon>Actinomycetota</taxon>
        <taxon>Actinomycetes</taxon>
        <taxon>Kitasatosporales</taxon>
        <taxon>Streptomycetaceae</taxon>
        <taxon>Streptomyces</taxon>
    </lineage>
</organism>
<comment type="caution">
    <text evidence="2">The sequence shown here is derived from an EMBL/GenBank/DDBJ whole genome shotgun (WGS) entry which is preliminary data.</text>
</comment>
<dbReference type="RefSeq" id="WP_135788928.1">
    <property type="nucleotide sequence ID" value="NZ_SRRT01000013.1"/>
</dbReference>
<dbReference type="GeneID" id="95451925"/>
<dbReference type="Proteomes" id="UP000298159">
    <property type="component" value="Unassembled WGS sequence"/>
</dbReference>
<feature type="compositionally biased region" description="Low complexity" evidence="1">
    <location>
        <begin position="1"/>
        <end position="17"/>
    </location>
</feature>
<dbReference type="EMBL" id="SRRT01000013">
    <property type="protein sequence ID" value="TGN72282.1"/>
    <property type="molecule type" value="Genomic_DNA"/>
</dbReference>
<protein>
    <recommendedName>
        <fullName evidence="4">DUF4913 domain-containing protein</fullName>
    </recommendedName>
</protein>
<proteinExistence type="predicted"/>
<evidence type="ECO:0000256" key="1">
    <source>
        <dbReference type="SAM" id="MobiDB-lite"/>
    </source>
</evidence>
<dbReference type="AlphaFoldDB" id="A0A4Z1CTT0"/>
<reference evidence="2 3" key="1">
    <citation type="submission" date="2019-04" db="EMBL/GenBank/DDBJ databases">
        <title>Streptomyces sp. nov. Bv016 isolated from bark of Buahinia variegata.</title>
        <authorList>
            <person name="Kanchanasin P."/>
            <person name="Tanasupawat S."/>
            <person name="Yuki M."/>
            <person name="Kudo T."/>
        </authorList>
    </citation>
    <scope>NUCLEOTIDE SEQUENCE [LARGE SCALE GENOMIC DNA]</scope>
    <source>
        <strain evidence="2 3">Bv016</strain>
    </source>
</reference>
<evidence type="ECO:0000313" key="2">
    <source>
        <dbReference type="EMBL" id="TGN72282.1"/>
    </source>
</evidence>